<evidence type="ECO:0000256" key="1">
    <source>
        <dbReference type="ARBA" id="ARBA00009624"/>
    </source>
</evidence>
<proteinExistence type="inferred from homology"/>
<dbReference type="GO" id="GO:0005741">
    <property type="term" value="C:mitochondrial outer membrane"/>
    <property type="evidence" value="ECO:0007669"/>
    <property type="project" value="InterPro"/>
</dbReference>
<dbReference type="AlphaFoldDB" id="A0AAW1WQL8"/>
<comment type="caution">
    <text evidence="2">The sequence shown here is derived from an EMBL/GenBank/DDBJ whole genome shotgun (WGS) entry which is preliminary data.</text>
</comment>
<keyword evidence="3" id="KW-1185">Reference proteome</keyword>
<dbReference type="InterPro" id="IPR027246">
    <property type="entry name" value="Porin_Euk/Tom40"/>
</dbReference>
<dbReference type="PANTHER" id="PTHR11743:SF35">
    <property type="entry name" value="PORIN_VOLTAGE-DEPENDENT ANION-SELECTIVE CHANNEL PROTEIN"/>
    <property type="match status" value="1"/>
</dbReference>
<dbReference type="CDD" id="cd07306">
    <property type="entry name" value="Porin3_VDAC"/>
    <property type="match status" value="1"/>
</dbReference>
<organism evidence="2 3">
    <name type="scientific">Rubus argutus</name>
    <name type="common">Southern blackberry</name>
    <dbReference type="NCBI Taxonomy" id="59490"/>
    <lineage>
        <taxon>Eukaryota</taxon>
        <taxon>Viridiplantae</taxon>
        <taxon>Streptophyta</taxon>
        <taxon>Embryophyta</taxon>
        <taxon>Tracheophyta</taxon>
        <taxon>Spermatophyta</taxon>
        <taxon>Magnoliopsida</taxon>
        <taxon>eudicotyledons</taxon>
        <taxon>Gunneridae</taxon>
        <taxon>Pentapetalae</taxon>
        <taxon>rosids</taxon>
        <taxon>fabids</taxon>
        <taxon>Rosales</taxon>
        <taxon>Rosaceae</taxon>
        <taxon>Rosoideae</taxon>
        <taxon>Rosoideae incertae sedis</taxon>
        <taxon>Rubus</taxon>
    </lineage>
</organism>
<dbReference type="Proteomes" id="UP001457282">
    <property type="component" value="Unassembled WGS sequence"/>
</dbReference>
<dbReference type="PANTHER" id="PTHR11743">
    <property type="entry name" value="VOLTAGE-DEPENDENT ANION-SELECTIVE CHANNEL"/>
    <property type="match status" value="1"/>
</dbReference>
<reference evidence="2 3" key="1">
    <citation type="journal article" date="2023" name="G3 (Bethesda)">
        <title>A chromosome-length genome assembly and annotation of blackberry (Rubus argutus, cv. 'Hillquist').</title>
        <authorList>
            <person name="Bruna T."/>
            <person name="Aryal R."/>
            <person name="Dudchenko O."/>
            <person name="Sargent D.J."/>
            <person name="Mead D."/>
            <person name="Buti M."/>
            <person name="Cavallini A."/>
            <person name="Hytonen T."/>
            <person name="Andres J."/>
            <person name="Pham M."/>
            <person name="Weisz D."/>
            <person name="Mascagni F."/>
            <person name="Usai G."/>
            <person name="Natali L."/>
            <person name="Bassil N."/>
            <person name="Fernandez G.E."/>
            <person name="Lomsadze A."/>
            <person name="Armour M."/>
            <person name="Olukolu B."/>
            <person name="Poorten T."/>
            <person name="Britton C."/>
            <person name="Davik J."/>
            <person name="Ashrafi H."/>
            <person name="Aiden E.L."/>
            <person name="Borodovsky M."/>
            <person name="Worthington M."/>
        </authorList>
    </citation>
    <scope>NUCLEOTIDE SEQUENCE [LARGE SCALE GENOMIC DNA]</scope>
    <source>
        <strain evidence="2">PI 553951</strain>
    </source>
</reference>
<dbReference type="Pfam" id="PF01459">
    <property type="entry name" value="Porin_3"/>
    <property type="match status" value="1"/>
</dbReference>
<comment type="similarity">
    <text evidence="1">Belongs to the eukaryotic mitochondrial porin (TC 1.B.8.1) family.</text>
</comment>
<dbReference type="Gene3D" id="2.40.160.10">
    <property type="entry name" value="Porin"/>
    <property type="match status" value="1"/>
</dbReference>
<evidence type="ECO:0000313" key="2">
    <source>
        <dbReference type="EMBL" id="KAK9925934.1"/>
    </source>
</evidence>
<accession>A0AAW1WQL8</accession>
<protein>
    <submittedName>
        <fullName evidence="2">Uncharacterized protein</fullName>
    </submittedName>
</protein>
<dbReference type="GO" id="GO:0008308">
    <property type="term" value="F:voltage-gated monoatomic anion channel activity"/>
    <property type="evidence" value="ECO:0007669"/>
    <property type="project" value="InterPro"/>
</dbReference>
<evidence type="ECO:0000313" key="3">
    <source>
        <dbReference type="Proteomes" id="UP001457282"/>
    </source>
</evidence>
<dbReference type="InterPro" id="IPR001925">
    <property type="entry name" value="Porin_Euk"/>
</dbReference>
<dbReference type="EMBL" id="JBEDUW010000005">
    <property type="protein sequence ID" value="KAK9925934.1"/>
    <property type="molecule type" value="Genomic_DNA"/>
</dbReference>
<name>A0AAW1WQL8_RUBAR</name>
<sequence length="253" mass="27566">MSDTPGEFYDIGKKARDLLHKDYAHQPRPPIHFDHRSLKTNTDISCKVKDIVPGLSTLFSFSMPNSGKVELEYLNGLAGVSGGIGLRRNDTLRRYDPIANLSGVIGRGALFSLGTDLALDISTGTFNKFNAGLSLNSPFVIAALSLDRLDTFKASCYYMANPLTQTAIAAELKHSFSINDTAFAIGAQQELFPSTLVKGRISTHGKVAALIQQGLWEKIFLSISGEVDFTDTREITTPKIGLSLAVRLQMNII</sequence>
<gene>
    <name evidence="2" type="ORF">M0R45_023193</name>
</gene>
<dbReference type="InterPro" id="IPR023614">
    <property type="entry name" value="Porin_dom_sf"/>
</dbReference>